<reference evidence="6" key="1">
    <citation type="submission" date="2020-05" db="EMBL/GenBank/DDBJ databases">
        <title>Phylogenomic resolution of chytrid fungi.</title>
        <authorList>
            <person name="Stajich J.E."/>
            <person name="Amses K."/>
            <person name="Simmons R."/>
            <person name="Seto K."/>
            <person name="Myers J."/>
            <person name="Bonds A."/>
            <person name="Quandt C.A."/>
            <person name="Barry K."/>
            <person name="Liu P."/>
            <person name="Grigoriev I."/>
            <person name="Longcore J.E."/>
            <person name="James T.Y."/>
        </authorList>
    </citation>
    <scope>NUCLEOTIDE SEQUENCE</scope>
    <source>
        <strain evidence="6">JEL0379</strain>
    </source>
</reference>
<dbReference type="Pfam" id="PF00271">
    <property type="entry name" value="Helicase_C"/>
    <property type="match status" value="1"/>
</dbReference>
<dbReference type="EMBL" id="JADGJQ010000020">
    <property type="protein sequence ID" value="KAJ3179653.1"/>
    <property type="molecule type" value="Genomic_DNA"/>
</dbReference>
<evidence type="ECO:0000256" key="1">
    <source>
        <dbReference type="ARBA" id="ARBA00022741"/>
    </source>
</evidence>
<dbReference type="AlphaFoldDB" id="A0AAD5TND0"/>
<dbReference type="InterPro" id="IPR014001">
    <property type="entry name" value="Helicase_ATP-bd"/>
</dbReference>
<dbReference type="CDD" id="cd18793">
    <property type="entry name" value="SF2_C_SNF"/>
    <property type="match status" value="1"/>
</dbReference>
<dbReference type="FunFam" id="3.40.50.10810:FF:000094">
    <property type="entry name" value="DNA excision repair protein ERCC-6"/>
    <property type="match status" value="1"/>
</dbReference>
<dbReference type="PANTHER" id="PTHR45629">
    <property type="entry name" value="SNF2/RAD54 FAMILY MEMBER"/>
    <property type="match status" value="1"/>
</dbReference>
<gene>
    <name evidence="6" type="primary">ERCC6L_2</name>
    <name evidence="6" type="ORF">HDU87_002859</name>
</gene>
<keyword evidence="2" id="KW-0378">Hydrolase</keyword>
<protein>
    <submittedName>
        <fullName evidence="6">DNA excision repair protein ERCC-6-like</fullName>
    </submittedName>
</protein>
<dbReference type="InterPro" id="IPR001650">
    <property type="entry name" value="Helicase_C-like"/>
</dbReference>
<dbReference type="GO" id="GO:0016787">
    <property type="term" value="F:hydrolase activity"/>
    <property type="evidence" value="ECO:0007669"/>
    <property type="project" value="UniProtKB-KW"/>
</dbReference>
<dbReference type="PROSITE" id="PS51194">
    <property type="entry name" value="HELICASE_CTER"/>
    <property type="match status" value="1"/>
</dbReference>
<dbReference type="SUPFAM" id="SSF52540">
    <property type="entry name" value="P-loop containing nucleoside triphosphate hydrolases"/>
    <property type="match status" value="2"/>
</dbReference>
<evidence type="ECO:0000313" key="7">
    <source>
        <dbReference type="Proteomes" id="UP001212152"/>
    </source>
</evidence>
<dbReference type="InterPro" id="IPR049730">
    <property type="entry name" value="SNF2/RAD54-like_C"/>
</dbReference>
<dbReference type="InterPro" id="IPR050496">
    <property type="entry name" value="SNF2_RAD54_helicase_repair"/>
</dbReference>
<dbReference type="Pfam" id="PF00176">
    <property type="entry name" value="SNF2-rel_dom"/>
    <property type="match status" value="1"/>
</dbReference>
<feature type="domain" description="Helicase ATP-binding" evidence="4">
    <location>
        <begin position="46"/>
        <end position="211"/>
    </location>
</feature>
<evidence type="ECO:0000259" key="4">
    <source>
        <dbReference type="PROSITE" id="PS51192"/>
    </source>
</evidence>
<dbReference type="Gene3D" id="3.40.50.10810">
    <property type="entry name" value="Tandem AAA-ATPase domain"/>
    <property type="match status" value="1"/>
</dbReference>
<sequence>MREEETKDGGWTECNGFHELEGSYRLPSELYERLFPHQREGVAWMWGLNQKQMGGILGDDMGMGKTIQIVAFLCGLFISGKARHILIGMPLGLLENWGAEFRAWFPNMRVKVYHGSAATIRKDLAVVMQKGGVLLTTYDKIRVCASELSGEGEHVWDYVILDEGHYIKNASSKKTKAVHMLRAHHKLLLSGTPIQNNMEELWTLFDWVCDGSLLSTKRNFMTNFGKVIKKGEARDATADEKKVGNKIAQALRKLISPYLLRREKSLLRASPVNELDVDCKATAASAATALGSKHELAVWISLSEAQTALYKQFLDNPDIQDIPTTTRSPLNALGVLRKICDHPALISSTQKDCESLDLSAIARPDGNCRDLVVQSAKLSVAIRLLQTLQRGGHRTLVVASSRIMLDILEKCIVSKDIAFTRIDGTIIDRRERQRRINMFNGDPSCTCFLLTSQVAIGITLTGADRVIVYDPSWNPKRDAQAVDRAYRVGQQRDVVV</sequence>
<comment type="caution">
    <text evidence="6">The sequence shown here is derived from an EMBL/GenBank/DDBJ whole genome shotgun (WGS) entry which is preliminary data.</text>
</comment>
<dbReference type="GO" id="GO:0005524">
    <property type="term" value="F:ATP binding"/>
    <property type="evidence" value="ECO:0007669"/>
    <property type="project" value="InterPro"/>
</dbReference>
<evidence type="ECO:0000259" key="5">
    <source>
        <dbReference type="PROSITE" id="PS51194"/>
    </source>
</evidence>
<dbReference type="PANTHER" id="PTHR45629:SF7">
    <property type="entry name" value="DNA EXCISION REPAIR PROTEIN ERCC-6-RELATED"/>
    <property type="match status" value="1"/>
</dbReference>
<dbReference type="GO" id="GO:0015616">
    <property type="term" value="F:DNA translocase activity"/>
    <property type="evidence" value="ECO:0007669"/>
    <property type="project" value="TreeGrafter"/>
</dbReference>
<keyword evidence="3" id="KW-0067">ATP-binding</keyword>
<dbReference type="InterPro" id="IPR038718">
    <property type="entry name" value="SNF2-like_sf"/>
</dbReference>
<dbReference type="Gene3D" id="3.40.50.300">
    <property type="entry name" value="P-loop containing nucleotide triphosphate hydrolases"/>
    <property type="match status" value="1"/>
</dbReference>
<dbReference type="SMART" id="SM00490">
    <property type="entry name" value="HELICc"/>
    <property type="match status" value="1"/>
</dbReference>
<dbReference type="SMART" id="SM00487">
    <property type="entry name" value="DEXDc"/>
    <property type="match status" value="1"/>
</dbReference>
<name>A0AAD5TND0_9FUNG</name>
<dbReference type="PROSITE" id="PS51192">
    <property type="entry name" value="HELICASE_ATP_BIND_1"/>
    <property type="match status" value="1"/>
</dbReference>
<dbReference type="Proteomes" id="UP001212152">
    <property type="component" value="Unassembled WGS sequence"/>
</dbReference>
<keyword evidence="1" id="KW-0547">Nucleotide-binding</keyword>
<evidence type="ECO:0000256" key="3">
    <source>
        <dbReference type="ARBA" id="ARBA00022840"/>
    </source>
</evidence>
<evidence type="ECO:0000313" key="6">
    <source>
        <dbReference type="EMBL" id="KAJ3179653.1"/>
    </source>
</evidence>
<dbReference type="InterPro" id="IPR000330">
    <property type="entry name" value="SNF2_N"/>
</dbReference>
<proteinExistence type="predicted"/>
<accession>A0AAD5TND0</accession>
<organism evidence="6 7">
    <name type="scientific">Geranomyces variabilis</name>
    <dbReference type="NCBI Taxonomy" id="109894"/>
    <lineage>
        <taxon>Eukaryota</taxon>
        <taxon>Fungi</taxon>
        <taxon>Fungi incertae sedis</taxon>
        <taxon>Chytridiomycota</taxon>
        <taxon>Chytridiomycota incertae sedis</taxon>
        <taxon>Chytridiomycetes</taxon>
        <taxon>Spizellomycetales</taxon>
        <taxon>Powellomycetaceae</taxon>
        <taxon>Geranomyces</taxon>
    </lineage>
</organism>
<dbReference type="InterPro" id="IPR027417">
    <property type="entry name" value="P-loop_NTPase"/>
</dbReference>
<feature type="domain" description="Helicase C-terminal" evidence="5">
    <location>
        <begin position="383"/>
        <end position="496"/>
    </location>
</feature>
<keyword evidence="7" id="KW-1185">Reference proteome</keyword>
<evidence type="ECO:0000256" key="2">
    <source>
        <dbReference type="ARBA" id="ARBA00022801"/>
    </source>
</evidence>